<keyword evidence="1" id="KW-0233">DNA recombination</keyword>
<protein>
    <recommendedName>
        <fullName evidence="2">Tyr recombinase domain-containing protein</fullName>
    </recommendedName>
</protein>
<evidence type="ECO:0000259" key="2">
    <source>
        <dbReference type="PROSITE" id="PS51898"/>
    </source>
</evidence>
<dbReference type="Pfam" id="PF00589">
    <property type="entry name" value="Phage_integrase"/>
    <property type="match status" value="1"/>
</dbReference>
<dbReference type="InterPro" id="IPR011010">
    <property type="entry name" value="DNA_brk_join_enz"/>
</dbReference>
<reference evidence="4" key="1">
    <citation type="journal article" date="2019" name="Int. J. Syst. Evol. Microbiol.">
        <title>The Global Catalogue of Microorganisms (GCM) 10K type strain sequencing project: providing services to taxonomists for standard genome sequencing and annotation.</title>
        <authorList>
            <consortium name="The Broad Institute Genomics Platform"/>
            <consortium name="The Broad Institute Genome Sequencing Center for Infectious Disease"/>
            <person name="Wu L."/>
            <person name="Ma J."/>
        </authorList>
    </citation>
    <scope>NUCLEOTIDE SEQUENCE [LARGE SCALE GENOMIC DNA]</scope>
    <source>
        <strain evidence="4">JCM 11136</strain>
    </source>
</reference>
<dbReference type="PROSITE" id="PS51898">
    <property type="entry name" value="TYR_RECOMBINASE"/>
    <property type="match status" value="1"/>
</dbReference>
<evidence type="ECO:0000256" key="1">
    <source>
        <dbReference type="ARBA" id="ARBA00023172"/>
    </source>
</evidence>
<keyword evidence="4" id="KW-1185">Reference proteome</keyword>
<dbReference type="Proteomes" id="UP001501578">
    <property type="component" value="Unassembled WGS sequence"/>
</dbReference>
<dbReference type="Gene3D" id="1.10.443.10">
    <property type="entry name" value="Intergrase catalytic core"/>
    <property type="match status" value="1"/>
</dbReference>
<gene>
    <name evidence="3" type="ORF">GCM10009560_27570</name>
</gene>
<sequence length="101" mass="11105">MLVGGRRGRFIDYNTFRKAFAAAVKAVGLPEGFTPHDLRHAYVSMQLADGIPITDVSRFIGHKNINITYAIYGHLVDEAWDRALEVMQARFDATPAVAAAA</sequence>
<proteinExistence type="predicted"/>
<dbReference type="InterPro" id="IPR013762">
    <property type="entry name" value="Integrase-like_cat_sf"/>
</dbReference>
<dbReference type="SUPFAM" id="SSF56349">
    <property type="entry name" value="DNA breaking-rejoining enzymes"/>
    <property type="match status" value="1"/>
</dbReference>
<organism evidence="3 4">
    <name type="scientific">Nonomuraea longicatena</name>
    <dbReference type="NCBI Taxonomy" id="83682"/>
    <lineage>
        <taxon>Bacteria</taxon>
        <taxon>Bacillati</taxon>
        <taxon>Actinomycetota</taxon>
        <taxon>Actinomycetes</taxon>
        <taxon>Streptosporangiales</taxon>
        <taxon>Streptosporangiaceae</taxon>
        <taxon>Nonomuraea</taxon>
    </lineage>
</organism>
<evidence type="ECO:0000313" key="3">
    <source>
        <dbReference type="EMBL" id="GAA0925862.1"/>
    </source>
</evidence>
<name>A0ABP3ZST4_9ACTN</name>
<evidence type="ECO:0000313" key="4">
    <source>
        <dbReference type="Proteomes" id="UP001501578"/>
    </source>
</evidence>
<dbReference type="EMBL" id="BAAAHQ010000011">
    <property type="protein sequence ID" value="GAA0925862.1"/>
    <property type="molecule type" value="Genomic_DNA"/>
</dbReference>
<accession>A0ABP3ZST4</accession>
<comment type="caution">
    <text evidence="3">The sequence shown here is derived from an EMBL/GenBank/DDBJ whole genome shotgun (WGS) entry which is preliminary data.</text>
</comment>
<feature type="domain" description="Tyr recombinase" evidence="2">
    <location>
        <begin position="1"/>
        <end position="85"/>
    </location>
</feature>
<dbReference type="InterPro" id="IPR002104">
    <property type="entry name" value="Integrase_catalytic"/>
</dbReference>